<feature type="compositionally biased region" description="Polar residues" evidence="1">
    <location>
        <begin position="45"/>
        <end position="69"/>
    </location>
</feature>
<dbReference type="PROSITE" id="PS51208">
    <property type="entry name" value="AUTOTRANSPORTER"/>
    <property type="match status" value="1"/>
</dbReference>
<dbReference type="Gene3D" id="2.40.128.130">
    <property type="entry name" value="Autotransporter beta-domain"/>
    <property type="match status" value="1"/>
</dbReference>
<dbReference type="Gene3D" id="1.20.144.10">
    <property type="entry name" value="Phosphatidic acid phosphatase type 2/haloperoxidase"/>
    <property type="match status" value="1"/>
</dbReference>
<dbReference type="SUPFAM" id="SSF103515">
    <property type="entry name" value="Autotransporter"/>
    <property type="match status" value="1"/>
</dbReference>
<dbReference type="InterPro" id="IPR036938">
    <property type="entry name" value="PAP2/HPO_sf"/>
</dbReference>
<keyword evidence="2" id="KW-0732">Signal</keyword>
<dbReference type="EMBL" id="JBJJXE010000002">
    <property type="protein sequence ID" value="MFL1731789.1"/>
    <property type="molecule type" value="Genomic_DNA"/>
</dbReference>
<dbReference type="InterPro" id="IPR036709">
    <property type="entry name" value="Autotransporte_beta_dom_sf"/>
</dbReference>
<gene>
    <name evidence="4" type="ORF">ACJHVH_02065</name>
</gene>
<dbReference type="InterPro" id="IPR005546">
    <property type="entry name" value="Autotransporte_beta"/>
</dbReference>
<evidence type="ECO:0000313" key="5">
    <source>
        <dbReference type="Proteomes" id="UP001624684"/>
    </source>
</evidence>
<evidence type="ECO:0000259" key="3">
    <source>
        <dbReference type="PROSITE" id="PS51208"/>
    </source>
</evidence>
<evidence type="ECO:0000256" key="1">
    <source>
        <dbReference type="SAM" id="MobiDB-lite"/>
    </source>
</evidence>
<dbReference type="RefSeq" id="WP_407068592.1">
    <property type="nucleotide sequence ID" value="NZ_JBJJXE010000002.1"/>
</dbReference>
<evidence type="ECO:0000313" key="4">
    <source>
        <dbReference type="EMBL" id="MFL1731789.1"/>
    </source>
</evidence>
<feature type="region of interest" description="Disordered" evidence="1">
    <location>
        <begin position="45"/>
        <end position="81"/>
    </location>
</feature>
<dbReference type="SMART" id="SM00014">
    <property type="entry name" value="acidPPc"/>
    <property type="match status" value="1"/>
</dbReference>
<comment type="caution">
    <text evidence="4">The sequence shown here is derived from an EMBL/GenBank/DDBJ whole genome shotgun (WGS) entry which is preliminary data.</text>
</comment>
<feature type="domain" description="Autotransporter" evidence="3">
    <location>
        <begin position="700"/>
        <end position="953"/>
    </location>
</feature>
<proteinExistence type="predicted"/>
<organism evidence="4 5">
    <name type="scientific">Moraxella oculi</name>
    <dbReference type="NCBI Taxonomy" id="2940516"/>
    <lineage>
        <taxon>Bacteria</taxon>
        <taxon>Pseudomonadati</taxon>
        <taxon>Pseudomonadota</taxon>
        <taxon>Gammaproteobacteria</taxon>
        <taxon>Moraxellales</taxon>
        <taxon>Moraxellaceae</taxon>
        <taxon>Moraxella</taxon>
    </lineage>
</organism>
<dbReference type="SUPFAM" id="SSF48317">
    <property type="entry name" value="Acid phosphatase/Vanadium-dependent haloperoxidase"/>
    <property type="match status" value="1"/>
</dbReference>
<keyword evidence="5" id="KW-1185">Reference proteome</keyword>
<feature type="chain" id="PRO_5045066333" evidence="2">
    <location>
        <begin position="25"/>
        <end position="953"/>
    </location>
</feature>
<name>A0ABW8U6W4_9GAMM</name>
<sequence>MRNQHPRRTLLAMGIACVMSQAHANNPTPADTTTNSQTWFEIQDTTTSTNQKTQSDSLLSQDEQKNTNLKPMPPKAEAQNSDSYDIVADITTSSQAWFDHLADHVVVHYPKKDSLEAELDRRISWDKQKNTSPKRLALAEEDKSQDRTHVRREFVKSTLGDMADDISDIELEALFGGTEYLASLATRSFDSNKNRPRAFDFILKDRYLRGRPYQVLDDEGSYLPDYDTKTHDEKTKRAYSSYPSGHTSNGFGQAVAMSLIFPERGKEAFARAIEYGESRVIVGAHFPTDTMTSRAGRYYFMAKMLEDDVRAKELAKLSASVRHLFADLCGDELRSCLEKLPSQSYDDHKKDSHAIGYYHTLKNDNQIERLGLDDLPKEAGHLLKLRYPYLDDDARRQVLASTAYPKNSFAQMGDVNNPDNNWGLINLPSAYDGMGHLYGDVTTKTPDATLDIAGFGEYDAWNNDITGKGRLIQNHSGKLILTGNNHFGGVSIKQGEMILSANNQMYADSEVFADGILNIEGDFFGTILNHQGVVNVHANQKNVTIDDIAMNDGILTVKGERGTAHINQLDGQGRVLVQEGSDFGKVAGSLDFVMAPSDQPVSIQHLLGKHRIMPTKINQEIKDQYLLQVQSGDGVLHLSDGRGDIDKVERGAYAYRLRQVDKAWVLSHLNDNNRPMASSLTTSAMNAAVITPYSMMDMMNAPVRSGIWALHHRNDRTFHHEQGSFNDVSQRTTLGVGMTDGNLLIGALASKSHGTVKTDGDRGYVTTGVSAYVNKQLVDGATVLGALAHQYTKQAIDNVSVQNVKHRAWGASLGMTKLMPINDYHIKPFINIIHLNAEGKDAQVQGSTIDFERATLTAVNVGASISKSMRMIKPYATMQLGYARQKNNLTINDAINQQKSRWSSDLSGVAGLVALGVEASANEYSGLSLEVAKTFHEHIDNPASAKLMFNYRF</sequence>
<dbReference type="SMART" id="SM00869">
    <property type="entry name" value="Autotransporter"/>
    <property type="match status" value="1"/>
</dbReference>
<dbReference type="Proteomes" id="UP001624684">
    <property type="component" value="Unassembled WGS sequence"/>
</dbReference>
<evidence type="ECO:0000256" key="2">
    <source>
        <dbReference type="SAM" id="SignalP"/>
    </source>
</evidence>
<protein>
    <submittedName>
        <fullName evidence="4">Phosphatase PAP2 family protein</fullName>
    </submittedName>
</protein>
<accession>A0ABW8U6W4</accession>
<feature type="signal peptide" evidence="2">
    <location>
        <begin position="1"/>
        <end position="24"/>
    </location>
</feature>
<dbReference type="Pfam" id="PF01569">
    <property type="entry name" value="PAP2"/>
    <property type="match status" value="1"/>
</dbReference>
<reference evidence="4 5" key="1">
    <citation type="submission" date="2024-11" db="EMBL/GenBank/DDBJ databases">
        <title>First Report of Moraxella oculi in Brazil in an Infectious Bovine Keratoconjunctivitis Outbreak.</title>
        <authorList>
            <person name="Carvalho C.V."/>
            <person name="Domingues R."/>
            <person name="Coutinho C."/>
            <person name="Honorio N.T.B.S."/>
            <person name="Faza D.R.L.R."/>
            <person name="Carvalho W.A."/>
            <person name="Machado A.B.F."/>
            <person name="Martins M.F."/>
            <person name="Gaspar E.B."/>
        </authorList>
    </citation>
    <scope>NUCLEOTIDE SEQUENCE [LARGE SCALE GENOMIC DNA]</scope>
    <source>
        <strain evidence="4 5">2117LE</strain>
    </source>
</reference>
<dbReference type="InterPro" id="IPR000326">
    <property type="entry name" value="PAP2/HPO"/>
</dbReference>